<proteinExistence type="predicted"/>
<reference evidence="1 2" key="1">
    <citation type="submission" date="2024-01" db="EMBL/GenBank/DDBJ databases">
        <title>Genome assemblies of Stephania.</title>
        <authorList>
            <person name="Yang L."/>
        </authorList>
    </citation>
    <scope>NUCLEOTIDE SEQUENCE [LARGE SCALE GENOMIC DNA]</scope>
    <source>
        <strain evidence="1">QJT</strain>
        <tissue evidence="1">Leaf</tissue>
    </source>
</reference>
<dbReference type="Proteomes" id="UP001417504">
    <property type="component" value="Unassembled WGS sequence"/>
</dbReference>
<evidence type="ECO:0000313" key="2">
    <source>
        <dbReference type="Proteomes" id="UP001417504"/>
    </source>
</evidence>
<protein>
    <submittedName>
        <fullName evidence="1">Uncharacterized protein</fullName>
    </submittedName>
</protein>
<accession>A0AAP0E1P2</accession>
<evidence type="ECO:0000313" key="1">
    <source>
        <dbReference type="EMBL" id="KAK9084956.1"/>
    </source>
</evidence>
<organism evidence="1 2">
    <name type="scientific">Stephania japonica</name>
    <dbReference type="NCBI Taxonomy" id="461633"/>
    <lineage>
        <taxon>Eukaryota</taxon>
        <taxon>Viridiplantae</taxon>
        <taxon>Streptophyta</taxon>
        <taxon>Embryophyta</taxon>
        <taxon>Tracheophyta</taxon>
        <taxon>Spermatophyta</taxon>
        <taxon>Magnoliopsida</taxon>
        <taxon>Ranunculales</taxon>
        <taxon>Menispermaceae</taxon>
        <taxon>Menispermoideae</taxon>
        <taxon>Cissampelideae</taxon>
        <taxon>Stephania</taxon>
    </lineage>
</organism>
<dbReference type="EMBL" id="JBBNAE010000011">
    <property type="protein sequence ID" value="KAK9084956.1"/>
    <property type="molecule type" value="Genomic_DNA"/>
</dbReference>
<comment type="caution">
    <text evidence="1">The sequence shown here is derived from an EMBL/GenBank/DDBJ whole genome shotgun (WGS) entry which is preliminary data.</text>
</comment>
<sequence>MWDFDFIQSLKSDYKGEFYEKQRNKLEENVRHILSNDQNMESLAKFELI</sequence>
<gene>
    <name evidence="1" type="ORF">Sjap_025367</name>
</gene>
<name>A0AAP0E1P2_9MAGN</name>
<dbReference type="InterPro" id="IPR036965">
    <property type="entry name" value="Terpene_synth_N_sf"/>
</dbReference>
<keyword evidence="2" id="KW-1185">Reference proteome</keyword>
<dbReference type="AlphaFoldDB" id="A0AAP0E1P2"/>
<dbReference type="GO" id="GO:0010333">
    <property type="term" value="F:terpene synthase activity"/>
    <property type="evidence" value="ECO:0007669"/>
    <property type="project" value="InterPro"/>
</dbReference>
<dbReference type="Gene3D" id="1.50.10.130">
    <property type="entry name" value="Terpene synthase, N-terminal domain"/>
    <property type="match status" value="1"/>
</dbReference>